<reference evidence="9" key="1">
    <citation type="submission" date="2018-07" db="EMBL/GenBank/DDBJ databases">
        <authorList>
            <person name="Quirk P.G."/>
            <person name="Krulwich T.A."/>
        </authorList>
    </citation>
    <scope>NUCLEOTIDE SEQUENCE</scope>
</reference>
<protein>
    <recommendedName>
        <fullName evidence="7">Ribosomal protein</fullName>
    </recommendedName>
</protein>
<dbReference type="InterPro" id="IPR035977">
    <property type="entry name" value="Ribosomal_bL36_sp"/>
</dbReference>
<dbReference type="GO" id="GO:0006412">
    <property type="term" value="P:translation"/>
    <property type="evidence" value="ECO:0007669"/>
    <property type="project" value="InterPro"/>
</dbReference>
<comment type="subcellular location">
    <subcellularLocation>
        <location evidence="1">Mitochondrion</location>
    </subcellularLocation>
</comment>
<dbReference type="Pfam" id="PF00444">
    <property type="entry name" value="Ribosomal_L36"/>
    <property type="match status" value="1"/>
</dbReference>
<dbReference type="EMBL" id="UFQT01000067">
    <property type="protein sequence ID" value="SSX19378.1"/>
    <property type="molecule type" value="Genomic_DNA"/>
</dbReference>
<dbReference type="GO" id="GO:0003735">
    <property type="term" value="F:structural constituent of ribosome"/>
    <property type="evidence" value="ECO:0007669"/>
    <property type="project" value="InterPro"/>
</dbReference>
<keyword evidence="3" id="KW-0809">Transit peptide</keyword>
<dbReference type="GO" id="GO:0005762">
    <property type="term" value="C:mitochondrial large ribosomal subunit"/>
    <property type="evidence" value="ECO:0007669"/>
    <property type="project" value="TreeGrafter"/>
</dbReference>
<evidence type="ECO:0000256" key="3">
    <source>
        <dbReference type="ARBA" id="ARBA00022946"/>
    </source>
</evidence>
<proteinExistence type="inferred from homology"/>
<evidence type="ECO:0000313" key="9">
    <source>
        <dbReference type="EMBL" id="SSX19378.1"/>
    </source>
</evidence>
<dbReference type="NCBIfam" id="TIGR01022">
    <property type="entry name" value="rpmJ_bact"/>
    <property type="match status" value="1"/>
</dbReference>
<dbReference type="VEuPathDB" id="VectorBase:CSON013499"/>
<evidence type="ECO:0000256" key="6">
    <source>
        <dbReference type="ARBA" id="ARBA00023274"/>
    </source>
</evidence>
<evidence type="ECO:0000256" key="4">
    <source>
        <dbReference type="ARBA" id="ARBA00022980"/>
    </source>
</evidence>
<dbReference type="InterPro" id="IPR000473">
    <property type="entry name" value="Ribosomal_bL36"/>
</dbReference>
<keyword evidence="5" id="KW-0496">Mitochondrion</keyword>
<sequence length="125" mass="14807">MTQFLGRLNRMAFMLSRPLISKSITNKMEFEKLSRFLSFMPTNPFAITQPTPLLQSSTPMVQQSCGMKVKGKLRRRCKDCYFVWREERLYVMCKTHGRHKQMSMKKKPHNTWTLTTASQSKVRPW</sequence>
<keyword evidence="6 7" id="KW-0687">Ribonucleoprotein</keyword>
<evidence type="ECO:0000256" key="5">
    <source>
        <dbReference type="ARBA" id="ARBA00023128"/>
    </source>
</evidence>
<evidence type="ECO:0000256" key="8">
    <source>
        <dbReference type="SAM" id="MobiDB-lite"/>
    </source>
</evidence>
<dbReference type="SUPFAM" id="SSF57840">
    <property type="entry name" value="Ribosomal protein L36"/>
    <property type="match status" value="1"/>
</dbReference>
<dbReference type="PANTHER" id="PTHR46909:SF1">
    <property type="entry name" value="LARGE RIBOSOMAL SUBUNIT PROTEIN BL36M"/>
    <property type="match status" value="1"/>
</dbReference>
<evidence type="ECO:0000256" key="7">
    <source>
        <dbReference type="RuleBase" id="RU000570"/>
    </source>
</evidence>
<dbReference type="OMA" id="YFVWREE"/>
<dbReference type="AlphaFoldDB" id="A0A336M086"/>
<feature type="region of interest" description="Disordered" evidence="8">
    <location>
        <begin position="101"/>
        <end position="125"/>
    </location>
</feature>
<accession>A0A336M086</accession>
<name>A0A336M086_CULSO</name>
<dbReference type="PANTHER" id="PTHR46909">
    <property type="entry name" value="39S RIBOSOMAL PROTEIN L36, MITOCHONDRIAL"/>
    <property type="match status" value="1"/>
</dbReference>
<evidence type="ECO:0000256" key="2">
    <source>
        <dbReference type="ARBA" id="ARBA00007645"/>
    </source>
</evidence>
<evidence type="ECO:0000256" key="1">
    <source>
        <dbReference type="ARBA" id="ARBA00004173"/>
    </source>
</evidence>
<keyword evidence="4 7" id="KW-0689">Ribosomal protein</keyword>
<comment type="similarity">
    <text evidence="2 7">Belongs to the bacterial ribosomal protein bL36 family.</text>
</comment>
<dbReference type="InterPro" id="IPR052143">
    <property type="entry name" value="Mitoribosomal_bL36m"/>
</dbReference>
<feature type="compositionally biased region" description="Polar residues" evidence="8">
    <location>
        <begin position="110"/>
        <end position="125"/>
    </location>
</feature>
<gene>
    <name evidence="9" type="primary">CSON013499</name>
</gene>
<organism evidence="9">
    <name type="scientific">Culicoides sonorensis</name>
    <name type="common">Biting midge</name>
    <dbReference type="NCBI Taxonomy" id="179676"/>
    <lineage>
        <taxon>Eukaryota</taxon>
        <taxon>Metazoa</taxon>
        <taxon>Ecdysozoa</taxon>
        <taxon>Arthropoda</taxon>
        <taxon>Hexapoda</taxon>
        <taxon>Insecta</taxon>
        <taxon>Pterygota</taxon>
        <taxon>Neoptera</taxon>
        <taxon>Endopterygota</taxon>
        <taxon>Diptera</taxon>
        <taxon>Nematocera</taxon>
        <taxon>Chironomoidea</taxon>
        <taxon>Ceratopogonidae</taxon>
        <taxon>Ceratopogoninae</taxon>
        <taxon>Culicoides</taxon>
        <taxon>Monoculicoides</taxon>
    </lineage>
</organism>